<dbReference type="Gene3D" id="1.10.10.10">
    <property type="entry name" value="Winged helix-like DNA-binding domain superfamily/Winged helix DNA-binding domain"/>
    <property type="match status" value="1"/>
</dbReference>
<dbReference type="PANTHER" id="PTHR43537:SF5">
    <property type="entry name" value="UXU OPERON TRANSCRIPTIONAL REGULATOR"/>
    <property type="match status" value="1"/>
</dbReference>
<evidence type="ECO:0000256" key="3">
    <source>
        <dbReference type="ARBA" id="ARBA00023163"/>
    </source>
</evidence>
<reference evidence="6" key="1">
    <citation type="journal article" date="2019" name="Int. J. Syst. Evol. Microbiol.">
        <title>The Global Catalogue of Microorganisms (GCM) 10K type strain sequencing project: providing services to taxonomists for standard genome sequencing and annotation.</title>
        <authorList>
            <consortium name="The Broad Institute Genomics Platform"/>
            <consortium name="The Broad Institute Genome Sequencing Center for Infectious Disease"/>
            <person name="Wu L."/>
            <person name="Ma J."/>
        </authorList>
    </citation>
    <scope>NUCLEOTIDE SEQUENCE [LARGE SCALE GENOMIC DNA]</scope>
    <source>
        <strain evidence="6">JCM 16902</strain>
    </source>
</reference>
<dbReference type="InterPro" id="IPR011711">
    <property type="entry name" value="GntR_C"/>
</dbReference>
<organism evidence="5 6">
    <name type="scientific">Kineosporia mesophila</name>
    <dbReference type="NCBI Taxonomy" id="566012"/>
    <lineage>
        <taxon>Bacteria</taxon>
        <taxon>Bacillati</taxon>
        <taxon>Actinomycetota</taxon>
        <taxon>Actinomycetes</taxon>
        <taxon>Kineosporiales</taxon>
        <taxon>Kineosporiaceae</taxon>
        <taxon>Kineosporia</taxon>
    </lineage>
</organism>
<evidence type="ECO:0000256" key="2">
    <source>
        <dbReference type="ARBA" id="ARBA00023125"/>
    </source>
</evidence>
<dbReference type="RefSeq" id="WP_231485686.1">
    <property type="nucleotide sequence ID" value="NZ_BAAAZO010000012.1"/>
</dbReference>
<evidence type="ECO:0000256" key="1">
    <source>
        <dbReference type="ARBA" id="ARBA00023015"/>
    </source>
</evidence>
<dbReference type="SUPFAM" id="SSF46785">
    <property type="entry name" value="Winged helix' DNA-binding domain"/>
    <property type="match status" value="1"/>
</dbReference>
<dbReference type="Proteomes" id="UP001501074">
    <property type="component" value="Unassembled WGS sequence"/>
</dbReference>
<feature type="domain" description="HTH gntR-type" evidence="4">
    <location>
        <begin position="7"/>
        <end position="73"/>
    </location>
</feature>
<gene>
    <name evidence="5" type="ORF">GCM10022223_60080</name>
</gene>
<dbReference type="Pfam" id="PF00392">
    <property type="entry name" value="GntR"/>
    <property type="match status" value="1"/>
</dbReference>
<dbReference type="SMART" id="SM00895">
    <property type="entry name" value="FCD"/>
    <property type="match status" value="1"/>
</dbReference>
<dbReference type="PANTHER" id="PTHR43537">
    <property type="entry name" value="TRANSCRIPTIONAL REGULATOR, GNTR FAMILY"/>
    <property type="match status" value="1"/>
</dbReference>
<accession>A0ABP7AJH5</accession>
<dbReference type="SUPFAM" id="SSF48008">
    <property type="entry name" value="GntR ligand-binding domain-like"/>
    <property type="match status" value="1"/>
</dbReference>
<name>A0ABP7AJH5_9ACTN</name>
<keyword evidence="6" id="KW-1185">Reference proteome</keyword>
<sequence length="213" mass="23997">MPSRRDETASLTHYHTLRQRILAGEIDSGARLYESSLTTDLGTSRTPIREALAMLERDGILKRERRGYRVHERSAQEILDYFDVRNALESASAEAAALRATELERAEMVAMLKAAAQEEDPVVRAGIHHEWHRALLRSSHNPALADFIDRAEVLISLKRKPWQNSVAGSGESQAEHQAVLDAVLAREPETARRLMAAHMSRARDYQLLLLTAR</sequence>
<dbReference type="Pfam" id="PF07729">
    <property type="entry name" value="FCD"/>
    <property type="match status" value="1"/>
</dbReference>
<evidence type="ECO:0000313" key="5">
    <source>
        <dbReference type="EMBL" id="GAA3633732.1"/>
    </source>
</evidence>
<evidence type="ECO:0000259" key="4">
    <source>
        <dbReference type="PROSITE" id="PS50949"/>
    </source>
</evidence>
<evidence type="ECO:0000313" key="6">
    <source>
        <dbReference type="Proteomes" id="UP001501074"/>
    </source>
</evidence>
<dbReference type="Gene3D" id="1.20.120.530">
    <property type="entry name" value="GntR ligand-binding domain-like"/>
    <property type="match status" value="1"/>
</dbReference>
<dbReference type="SMART" id="SM00345">
    <property type="entry name" value="HTH_GNTR"/>
    <property type="match status" value="1"/>
</dbReference>
<comment type="caution">
    <text evidence="5">The sequence shown here is derived from an EMBL/GenBank/DDBJ whole genome shotgun (WGS) entry which is preliminary data.</text>
</comment>
<keyword evidence="3" id="KW-0804">Transcription</keyword>
<proteinExistence type="predicted"/>
<keyword evidence="1" id="KW-0805">Transcription regulation</keyword>
<keyword evidence="2" id="KW-0238">DNA-binding</keyword>
<dbReference type="PROSITE" id="PS50949">
    <property type="entry name" value="HTH_GNTR"/>
    <property type="match status" value="1"/>
</dbReference>
<dbReference type="InterPro" id="IPR036388">
    <property type="entry name" value="WH-like_DNA-bd_sf"/>
</dbReference>
<protein>
    <submittedName>
        <fullName evidence="5">GntR family transcriptional regulator</fullName>
    </submittedName>
</protein>
<dbReference type="InterPro" id="IPR000524">
    <property type="entry name" value="Tscrpt_reg_HTH_GntR"/>
</dbReference>
<dbReference type="InterPro" id="IPR008920">
    <property type="entry name" value="TF_FadR/GntR_C"/>
</dbReference>
<dbReference type="EMBL" id="BAAAZO010000012">
    <property type="protein sequence ID" value="GAA3633732.1"/>
    <property type="molecule type" value="Genomic_DNA"/>
</dbReference>
<dbReference type="InterPro" id="IPR036390">
    <property type="entry name" value="WH_DNA-bd_sf"/>
</dbReference>